<evidence type="ECO:0000256" key="2">
    <source>
        <dbReference type="ARBA" id="ARBA00022692"/>
    </source>
</evidence>
<keyword evidence="5" id="KW-0406">Ion transport</keyword>
<comment type="caution">
    <text evidence="7">The sequence shown here is derived from an EMBL/GenBank/DDBJ whole genome shotgun (WGS) entry which is preliminary data.</text>
</comment>
<organism evidence="7 8">
    <name type="scientific">Bifiguratus adelaidae</name>
    <dbReference type="NCBI Taxonomy" id="1938954"/>
    <lineage>
        <taxon>Eukaryota</taxon>
        <taxon>Fungi</taxon>
        <taxon>Fungi incertae sedis</taxon>
        <taxon>Mucoromycota</taxon>
        <taxon>Mucoromycotina</taxon>
        <taxon>Endogonomycetes</taxon>
        <taxon>Endogonales</taxon>
        <taxon>Endogonales incertae sedis</taxon>
        <taxon>Bifiguratus</taxon>
    </lineage>
</organism>
<feature type="compositionally biased region" description="Polar residues" evidence="6">
    <location>
        <begin position="71"/>
        <end position="80"/>
    </location>
</feature>
<name>A0A261Y257_9FUNG</name>
<gene>
    <name evidence="7" type="ORF">BZG36_02533</name>
</gene>
<feature type="transmembrane region" description="Helical" evidence="5">
    <location>
        <begin position="169"/>
        <end position="189"/>
    </location>
</feature>
<keyword evidence="4 5" id="KW-0472">Membrane</keyword>
<dbReference type="PANTHER" id="PTHR12483">
    <property type="entry name" value="SOLUTE CARRIER FAMILY 31 COPPER TRANSPORTERS"/>
    <property type="match status" value="1"/>
</dbReference>
<dbReference type="GO" id="GO:0005886">
    <property type="term" value="C:plasma membrane"/>
    <property type="evidence" value="ECO:0007669"/>
    <property type="project" value="TreeGrafter"/>
</dbReference>
<keyword evidence="5" id="KW-0186">Copper</keyword>
<dbReference type="EMBL" id="MVBO01000032">
    <property type="protein sequence ID" value="OZJ04705.1"/>
    <property type="molecule type" value="Genomic_DNA"/>
</dbReference>
<keyword evidence="2 5" id="KW-0812">Transmembrane</keyword>
<keyword evidence="8" id="KW-1185">Reference proteome</keyword>
<protein>
    <recommendedName>
        <fullName evidence="5">Copper transport protein</fullName>
    </recommendedName>
</protein>
<feature type="compositionally biased region" description="Basic and acidic residues" evidence="6">
    <location>
        <begin position="94"/>
        <end position="106"/>
    </location>
</feature>
<keyword evidence="3 5" id="KW-1133">Transmembrane helix</keyword>
<dbReference type="Pfam" id="PF04145">
    <property type="entry name" value="Ctr"/>
    <property type="match status" value="1"/>
</dbReference>
<dbReference type="OrthoDB" id="73901at2759"/>
<evidence type="ECO:0000256" key="4">
    <source>
        <dbReference type="ARBA" id="ARBA00023136"/>
    </source>
</evidence>
<dbReference type="PANTHER" id="PTHR12483:SF27">
    <property type="entry name" value="COPPER TRANSPORT PROTEIN CTR1"/>
    <property type="match status" value="1"/>
</dbReference>
<keyword evidence="5" id="KW-0187">Copper transport</keyword>
<evidence type="ECO:0000256" key="3">
    <source>
        <dbReference type="ARBA" id="ARBA00022989"/>
    </source>
</evidence>
<evidence type="ECO:0000313" key="7">
    <source>
        <dbReference type="EMBL" id="OZJ04705.1"/>
    </source>
</evidence>
<feature type="region of interest" description="Disordered" evidence="6">
    <location>
        <begin position="71"/>
        <end position="136"/>
    </location>
</feature>
<evidence type="ECO:0000256" key="5">
    <source>
        <dbReference type="RuleBase" id="RU367022"/>
    </source>
</evidence>
<dbReference type="GO" id="GO:0005375">
    <property type="term" value="F:copper ion transmembrane transporter activity"/>
    <property type="evidence" value="ECO:0007669"/>
    <property type="project" value="UniProtKB-UniRule"/>
</dbReference>
<evidence type="ECO:0000256" key="1">
    <source>
        <dbReference type="ARBA" id="ARBA00004141"/>
    </source>
</evidence>
<proteinExistence type="inferred from homology"/>
<evidence type="ECO:0000313" key="8">
    <source>
        <dbReference type="Proteomes" id="UP000242875"/>
    </source>
</evidence>
<accession>A0A261Y257</accession>
<comment type="subcellular location">
    <subcellularLocation>
        <location evidence="1 5">Membrane</location>
        <topology evidence="1 5">Multi-pass membrane protein</topology>
    </subcellularLocation>
</comment>
<dbReference type="AlphaFoldDB" id="A0A261Y257"/>
<dbReference type="InterPro" id="IPR007274">
    <property type="entry name" value="Cop_transporter"/>
</dbReference>
<evidence type="ECO:0000256" key="6">
    <source>
        <dbReference type="SAM" id="MobiDB-lite"/>
    </source>
</evidence>
<comment type="similarity">
    <text evidence="5">Belongs to the copper transporter (Ctr) (TC 1.A.56) family. SLC31A subfamily.</text>
</comment>
<dbReference type="Proteomes" id="UP000242875">
    <property type="component" value="Unassembled WGS sequence"/>
</dbReference>
<keyword evidence="5" id="KW-0813">Transport</keyword>
<feature type="transmembrane region" description="Helical" evidence="5">
    <location>
        <begin position="145"/>
        <end position="163"/>
    </location>
</feature>
<reference evidence="7 8" key="1">
    <citation type="journal article" date="2017" name="Mycologia">
        <title>Bifiguratus adelaidae, gen. et sp. nov., a new member of Mucoromycotina in endophytic and soil-dwelling habitats.</title>
        <authorList>
            <person name="Torres-Cruz T.J."/>
            <person name="Billingsley Tobias T.L."/>
            <person name="Almatruk M."/>
            <person name="Hesse C."/>
            <person name="Kuske C.R."/>
            <person name="Desiro A."/>
            <person name="Benucci G.M."/>
            <person name="Bonito G."/>
            <person name="Stajich J.E."/>
            <person name="Dunlap C."/>
            <person name="Arnold A.E."/>
            <person name="Porras-Alfaro A."/>
        </authorList>
    </citation>
    <scope>NUCLEOTIDE SEQUENCE [LARGE SCALE GENOMIC DNA]</scope>
    <source>
        <strain evidence="7 8">AZ0501</strain>
    </source>
</reference>
<sequence length="198" mass="21582">MDMSMGNQSMTQTFGVNGNAPLWLAAFAPTTEARYIGSIVGLILLGIANRGISAAKWVWIWYTFEQHKTPQKATKSQDSRLQPGKNGAGINEQITKDKEKDSEDSRPGSPPSIIRSTQTPSISKLEPPNSPPIPPFKWQNDVPRTILAVLEAFTGYLLMLAIMTFDAGYFFAVLGGIMIGELVFGRYVLGASVAGHIH</sequence>